<dbReference type="AlphaFoldDB" id="A0A2H3DK61"/>
<keyword evidence="2" id="KW-1185">Reference proteome</keyword>
<dbReference type="EMBL" id="KZ293654">
    <property type="protein sequence ID" value="PBK94470.1"/>
    <property type="molecule type" value="Genomic_DNA"/>
</dbReference>
<evidence type="ECO:0000313" key="1">
    <source>
        <dbReference type="EMBL" id="PBK94470.1"/>
    </source>
</evidence>
<dbReference type="STRING" id="47427.A0A2H3DK61"/>
<evidence type="ECO:0000313" key="2">
    <source>
        <dbReference type="Proteomes" id="UP000217790"/>
    </source>
</evidence>
<dbReference type="OrthoDB" id="3041043at2759"/>
<proteinExistence type="predicted"/>
<evidence type="ECO:0008006" key="3">
    <source>
        <dbReference type="Google" id="ProtNLM"/>
    </source>
</evidence>
<sequence length="143" mass="16384">MLASLIRILLPFFSWPYLLLFVEMQKLTGLLISGSAALYFFNDQFYCLSDLDLYVDFDRRDAVIEFLLKAGYQYKPRPNQDPKLENTALLHSSQLAIFTMHTTTVTFVVQSDYSGKTIMAVLNFQRLGHENVIQVILTHGTPV</sequence>
<accession>A0A2H3DK61</accession>
<organism evidence="1 2">
    <name type="scientific">Armillaria gallica</name>
    <name type="common">Bulbous honey fungus</name>
    <name type="synonym">Armillaria bulbosa</name>
    <dbReference type="NCBI Taxonomy" id="47427"/>
    <lineage>
        <taxon>Eukaryota</taxon>
        <taxon>Fungi</taxon>
        <taxon>Dikarya</taxon>
        <taxon>Basidiomycota</taxon>
        <taxon>Agaricomycotina</taxon>
        <taxon>Agaricomycetes</taxon>
        <taxon>Agaricomycetidae</taxon>
        <taxon>Agaricales</taxon>
        <taxon>Marasmiineae</taxon>
        <taxon>Physalacriaceae</taxon>
        <taxon>Armillaria</taxon>
    </lineage>
</organism>
<protein>
    <recommendedName>
        <fullName evidence="3">Nucleotidyltransferase family protein</fullName>
    </recommendedName>
</protein>
<reference evidence="2" key="1">
    <citation type="journal article" date="2017" name="Nat. Ecol. Evol.">
        <title>Genome expansion and lineage-specific genetic innovations in the forest pathogenic fungi Armillaria.</title>
        <authorList>
            <person name="Sipos G."/>
            <person name="Prasanna A.N."/>
            <person name="Walter M.C."/>
            <person name="O'Connor E."/>
            <person name="Balint B."/>
            <person name="Krizsan K."/>
            <person name="Kiss B."/>
            <person name="Hess J."/>
            <person name="Varga T."/>
            <person name="Slot J."/>
            <person name="Riley R."/>
            <person name="Boka B."/>
            <person name="Rigling D."/>
            <person name="Barry K."/>
            <person name="Lee J."/>
            <person name="Mihaltcheva S."/>
            <person name="LaButti K."/>
            <person name="Lipzen A."/>
            <person name="Waldron R."/>
            <person name="Moloney N.M."/>
            <person name="Sperisen C."/>
            <person name="Kredics L."/>
            <person name="Vagvoelgyi C."/>
            <person name="Patrignani A."/>
            <person name="Fitzpatrick D."/>
            <person name="Nagy I."/>
            <person name="Doyle S."/>
            <person name="Anderson J.B."/>
            <person name="Grigoriev I.V."/>
            <person name="Gueldener U."/>
            <person name="Muensterkoetter M."/>
            <person name="Nagy L.G."/>
        </authorList>
    </citation>
    <scope>NUCLEOTIDE SEQUENCE [LARGE SCALE GENOMIC DNA]</scope>
    <source>
        <strain evidence="2">Ar21-2</strain>
    </source>
</reference>
<name>A0A2H3DK61_ARMGA</name>
<dbReference type="InParanoid" id="A0A2H3DK61"/>
<gene>
    <name evidence="1" type="ORF">ARMGADRAFT_927447</name>
</gene>
<dbReference type="Proteomes" id="UP000217790">
    <property type="component" value="Unassembled WGS sequence"/>
</dbReference>